<dbReference type="KEGG" id="mng:MNEG_8523"/>
<feature type="domain" description="SDA1 N-terminal" evidence="3">
    <location>
        <begin position="57"/>
        <end position="425"/>
    </location>
</feature>
<dbReference type="STRING" id="145388.A0A0D2KVM9"/>
<feature type="region of interest" description="Disordered" evidence="2">
    <location>
        <begin position="488"/>
        <end position="678"/>
    </location>
</feature>
<dbReference type="RefSeq" id="XP_013898458.1">
    <property type="nucleotide sequence ID" value="XM_014043004.1"/>
</dbReference>
<evidence type="ECO:0000313" key="4">
    <source>
        <dbReference type="EMBL" id="KIY99438.1"/>
    </source>
</evidence>
<dbReference type="PANTHER" id="PTHR12730:SF0">
    <property type="entry name" value="PROTEIN SDA1 HOMOLOG"/>
    <property type="match status" value="1"/>
</dbReference>
<evidence type="ECO:0000256" key="2">
    <source>
        <dbReference type="SAM" id="MobiDB-lite"/>
    </source>
</evidence>
<dbReference type="GO" id="GO:0042273">
    <property type="term" value="P:ribosomal large subunit biogenesis"/>
    <property type="evidence" value="ECO:0007669"/>
    <property type="project" value="UniProtKB-UniRule"/>
</dbReference>
<dbReference type="EMBL" id="KK101847">
    <property type="protein sequence ID" value="KIY99438.1"/>
    <property type="molecule type" value="Genomic_DNA"/>
</dbReference>
<feature type="compositionally biased region" description="Acidic residues" evidence="2">
    <location>
        <begin position="556"/>
        <end position="566"/>
    </location>
</feature>
<sequence>MAYAKAQLLTLQANIKRDPDGYKDEFMLQYRHYQACLNIFRLRPSGDSREFAELIGFVAQVSKCYPRSTSEFAPEVMALLEAQHAILDAPLRRAMVQALILLRNRNQLDPSLLLPLLFRLFRVNDKALRDMLFRHIVSDLKASNQRARNERLNRTVQSFLYGVLQDDNEMAAKKSLAVLTELWRRNIWRDARTVNVIASASFHPSPAVCLAVMKFFLGQDALQDDDGDDSDQEGAAAAAAATAMPSKQEFYKANKQGTNSSKKKKQAKLQRAMSAVKKQARREASAVSEGFAAVHLLHDPQAFAERLFARLQGSRDKWEARTAMMAVISRVVGVHKLLLLNFYPFLQKYIAPHQRDVTQVLAALVQGVHELVPPETLQPVLRQLVDQARPEVIVVGLKTTREVCIRCPLLMGPELLQDLAGYKKFRDKEVAAAARAVIGLFRDINPALLAKRDRGRGADLLNAPSLYGVQAVSQRVAGAELLEQALAHGSDDSGSDDSGSDDSGSDDSGSDDSGDEGAGTGSEDESVEVASSGSGDGDGDGGGSSSAAEEAQAEREEAEEEEVDEWLQEKGLQGQEMAATVGKEAKVARDEVVVASRGGDDGAGPSSSGDKRGVPGGNNSHTAALPNLEGCASHQRAPQPGSLGDLKRQLGAAVARKQNVADSSNAAAALGPTSVSSLEPSLPIEMQRFLTDDDFMRIRELRHKQMVQAAMARNGLKPLTKAKQRRLAEAAEQEAVEAVALEVERVRANETSVQPDQLTGRKKRARDKAGRIASVLEGREGREEFGSRSSRKKQKTGSKSEREKQRAKQMPIAARIHQLRNRATQAKQRRNPKHFKGHIRGK</sequence>
<proteinExistence type="inferred from homology"/>
<feature type="compositionally biased region" description="Basic and acidic residues" evidence="2">
    <location>
        <begin position="583"/>
        <end position="592"/>
    </location>
</feature>
<dbReference type="OrthoDB" id="2196187at2759"/>
<feature type="compositionally biased region" description="Acidic residues" evidence="2">
    <location>
        <begin position="493"/>
        <end position="515"/>
    </location>
</feature>
<keyword evidence="1" id="KW-0690">Ribosome biogenesis</keyword>
<feature type="compositionally biased region" description="Basic residues" evidence="2">
    <location>
        <begin position="827"/>
        <end position="842"/>
    </location>
</feature>
<dbReference type="GO" id="GO:0005730">
    <property type="term" value="C:nucleolus"/>
    <property type="evidence" value="ECO:0007669"/>
    <property type="project" value="UniProtKB-SubCell"/>
</dbReference>
<reference evidence="4 5" key="1">
    <citation type="journal article" date="2013" name="BMC Genomics">
        <title>Reconstruction of the lipid metabolism for the microalga Monoraphidium neglectum from its genome sequence reveals characteristics suitable for biofuel production.</title>
        <authorList>
            <person name="Bogen C."/>
            <person name="Al-Dilaimi A."/>
            <person name="Albersmeier A."/>
            <person name="Wichmann J."/>
            <person name="Grundmann M."/>
            <person name="Rupp O."/>
            <person name="Lauersen K.J."/>
            <person name="Blifernez-Klassen O."/>
            <person name="Kalinowski J."/>
            <person name="Goesmann A."/>
            <person name="Mussgnug J.H."/>
            <person name="Kruse O."/>
        </authorList>
    </citation>
    <scope>NUCLEOTIDE SEQUENCE [LARGE SCALE GENOMIC DNA]</scope>
    <source>
        <strain evidence="4 5">SAG 48.87</strain>
    </source>
</reference>
<dbReference type="InterPro" id="IPR027312">
    <property type="entry name" value="Sda1"/>
</dbReference>
<dbReference type="GO" id="GO:0000055">
    <property type="term" value="P:ribosomal large subunit export from nucleus"/>
    <property type="evidence" value="ECO:0007669"/>
    <property type="project" value="UniProtKB-UniRule"/>
</dbReference>
<evidence type="ECO:0000313" key="5">
    <source>
        <dbReference type="Proteomes" id="UP000054498"/>
    </source>
</evidence>
<keyword evidence="1" id="KW-0813">Transport</keyword>
<comment type="function">
    <text evidence="1">Required for 60S pre-ribosomal subunits export to the cytoplasm.</text>
</comment>
<accession>A0A0D2KVM9</accession>
<dbReference type="AlphaFoldDB" id="A0A0D2KVM9"/>
<feature type="compositionally biased region" description="Gly residues" evidence="2">
    <location>
        <begin position="534"/>
        <end position="544"/>
    </location>
</feature>
<feature type="compositionally biased region" description="Basic and acidic residues" evidence="2">
    <location>
        <begin position="777"/>
        <end position="786"/>
    </location>
</feature>
<keyword evidence="5" id="KW-1185">Reference proteome</keyword>
<comment type="subcellular location">
    <subcellularLocation>
        <location evidence="1">Nucleus</location>
        <location evidence="1">Nucleolus</location>
    </subcellularLocation>
</comment>
<name>A0A0D2KVM9_9CHLO</name>
<keyword evidence="1" id="KW-0653">Protein transport</keyword>
<dbReference type="GO" id="GO:0015031">
    <property type="term" value="P:protein transport"/>
    <property type="evidence" value="ECO:0007669"/>
    <property type="project" value="UniProtKB-KW"/>
</dbReference>
<dbReference type="InterPro" id="IPR012977">
    <property type="entry name" value="SDA1_N"/>
</dbReference>
<dbReference type="Proteomes" id="UP000054498">
    <property type="component" value="Unassembled WGS sequence"/>
</dbReference>
<keyword evidence="1" id="KW-0539">Nucleus</keyword>
<dbReference type="PANTHER" id="PTHR12730">
    <property type="entry name" value="HSDA/SDA1-RELATED"/>
    <property type="match status" value="1"/>
</dbReference>
<gene>
    <name evidence="4" type="ORF">MNEG_8523</name>
</gene>
<protein>
    <recommendedName>
        <fullName evidence="1">Protein SDA1</fullName>
    </recommendedName>
</protein>
<dbReference type="InterPro" id="IPR016024">
    <property type="entry name" value="ARM-type_fold"/>
</dbReference>
<feature type="region of interest" description="Disordered" evidence="2">
    <location>
        <begin position="747"/>
        <end position="842"/>
    </location>
</feature>
<dbReference type="Pfam" id="PF08158">
    <property type="entry name" value="SDA1_HEAT"/>
    <property type="match status" value="1"/>
</dbReference>
<evidence type="ECO:0000259" key="3">
    <source>
        <dbReference type="Pfam" id="PF08158"/>
    </source>
</evidence>
<comment type="similarity">
    <text evidence="1">Belongs to the SDA1 family.</text>
</comment>
<dbReference type="SUPFAM" id="SSF48371">
    <property type="entry name" value="ARM repeat"/>
    <property type="match status" value="1"/>
</dbReference>
<organism evidence="4 5">
    <name type="scientific">Monoraphidium neglectum</name>
    <dbReference type="NCBI Taxonomy" id="145388"/>
    <lineage>
        <taxon>Eukaryota</taxon>
        <taxon>Viridiplantae</taxon>
        <taxon>Chlorophyta</taxon>
        <taxon>core chlorophytes</taxon>
        <taxon>Chlorophyceae</taxon>
        <taxon>CS clade</taxon>
        <taxon>Sphaeropleales</taxon>
        <taxon>Selenastraceae</taxon>
        <taxon>Monoraphidium</taxon>
    </lineage>
</organism>
<dbReference type="GeneID" id="25741399"/>
<evidence type="ECO:0000256" key="1">
    <source>
        <dbReference type="RuleBase" id="RU365057"/>
    </source>
</evidence>